<evidence type="ECO:0000313" key="2">
    <source>
        <dbReference type="EMBL" id="KAF6826082.1"/>
    </source>
</evidence>
<sequence length="176" mass="18142">MHFPSIVPAAVAGLLFTAAASAQCGEGAQGICYGEEGGEPQGLDLDDLQYVADYLRYIGESQPGALFTMPGGFTCQEWGIEVPGAGTVLPLAKQTGPRVTPSVLYADIADTIDGGADATSEQRAESLIGCAASGGQVGIKTDPKNPYYNTDSYKASGAKPTGLVIKVVRAPESKKL</sequence>
<keyword evidence="1" id="KW-0732">Signal</keyword>
<evidence type="ECO:0000313" key="3">
    <source>
        <dbReference type="Proteomes" id="UP000639643"/>
    </source>
</evidence>
<keyword evidence="3" id="KW-1185">Reference proteome</keyword>
<accession>A0A8H6NA68</accession>
<protein>
    <submittedName>
        <fullName evidence="2">Uncharacterized protein</fullName>
    </submittedName>
</protein>
<dbReference type="OrthoDB" id="3689965at2759"/>
<dbReference type="EMBL" id="WIGM01000411">
    <property type="protein sequence ID" value="KAF6826082.1"/>
    <property type="molecule type" value="Genomic_DNA"/>
</dbReference>
<dbReference type="Proteomes" id="UP000639643">
    <property type="component" value="Unassembled WGS sequence"/>
</dbReference>
<proteinExistence type="predicted"/>
<dbReference type="AlphaFoldDB" id="A0A8H6NA68"/>
<name>A0A8H6NA68_9PEZI</name>
<reference evidence="2" key="1">
    <citation type="journal article" date="2020" name="Phytopathology">
        <title>Genome Sequence Resources of Colletotrichum truncatum, C. plurivorum, C. musicola, and C. sojae: Four Species Pathogenic to Soybean (Glycine max).</title>
        <authorList>
            <person name="Rogerio F."/>
            <person name="Boufleur T.R."/>
            <person name="Ciampi-Guillardi M."/>
            <person name="Sukno S.A."/>
            <person name="Thon M.R."/>
            <person name="Massola Junior N.S."/>
            <person name="Baroncelli R."/>
        </authorList>
    </citation>
    <scope>NUCLEOTIDE SEQUENCE</scope>
    <source>
        <strain evidence="2">LFN0074</strain>
    </source>
</reference>
<feature type="chain" id="PRO_5034712223" evidence="1">
    <location>
        <begin position="23"/>
        <end position="176"/>
    </location>
</feature>
<feature type="signal peptide" evidence="1">
    <location>
        <begin position="1"/>
        <end position="22"/>
    </location>
</feature>
<comment type="caution">
    <text evidence="2">The sequence shown here is derived from an EMBL/GenBank/DDBJ whole genome shotgun (WGS) entry which is preliminary data.</text>
</comment>
<organism evidence="2 3">
    <name type="scientific">Colletotrichum musicola</name>
    <dbReference type="NCBI Taxonomy" id="2175873"/>
    <lineage>
        <taxon>Eukaryota</taxon>
        <taxon>Fungi</taxon>
        <taxon>Dikarya</taxon>
        <taxon>Ascomycota</taxon>
        <taxon>Pezizomycotina</taxon>
        <taxon>Sordariomycetes</taxon>
        <taxon>Hypocreomycetidae</taxon>
        <taxon>Glomerellales</taxon>
        <taxon>Glomerellaceae</taxon>
        <taxon>Colletotrichum</taxon>
        <taxon>Colletotrichum orchidearum species complex</taxon>
    </lineage>
</organism>
<gene>
    <name evidence="2" type="ORF">CMUS01_09575</name>
</gene>
<evidence type="ECO:0000256" key="1">
    <source>
        <dbReference type="SAM" id="SignalP"/>
    </source>
</evidence>